<name>A0ACB0K378_TRIPR</name>
<proteinExistence type="predicted"/>
<dbReference type="Proteomes" id="UP001177021">
    <property type="component" value="Unassembled WGS sequence"/>
</dbReference>
<protein>
    <submittedName>
        <fullName evidence="1">Uncharacterized protein</fullName>
    </submittedName>
</protein>
<reference evidence="1" key="1">
    <citation type="submission" date="2023-10" db="EMBL/GenBank/DDBJ databases">
        <authorList>
            <person name="Rodriguez Cubillos JULIANA M."/>
            <person name="De Vega J."/>
        </authorList>
    </citation>
    <scope>NUCLEOTIDE SEQUENCE</scope>
</reference>
<organism evidence="1 2">
    <name type="scientific">Trifolium pratense</name>
    <name type="common">Red clover</name>
    <dbReference type="NCBI Taxonomy" id="57577"/>
    <lineage>
        <taxon>Eukaryota</taxon>
        <taxon>Viridiplantae</taxon>
        <taxon>Streptophyta</taxon>
        <taxon>Embryophyta</taxon>
        <taxon>Tracheophyta</taxon>
        <taxon>Spermatophyta</taxon>
        <taxon>Magnoliopsida</taxon>
        <taxon>eudicotyledons</taxon>
        <taxon>Gunneridae</taxon>
        <taxon>Pentapetalae</taxon>
        <taxon>rosids</taxon>
        <taxon>fabids</taxon>
        <taxon>Fabales</taxon>
        <taxon>Fabaceae</taxon>
        <taxon>Papilionoideae</taxon>
        <taxon>50 kb inversion clade</taxon>
        <taxon>NPAAA clade</taxon>
        <taxon>Hologalegina</taxon>
        <taxon>IRL clade</taxon>
        <taxon>Trifolieae</taxon>
        <taxon>Trifolium</taxon>
    </lineage>
</organism>
<gene>
    <name evidence="1" type="ORF">MILVUS5_LOCUS18754</name>
</gene>
<keyword evidence="2" id="KW-1185">Reference proteome</keyword>
<accession>A0ACB0K378</accession>
<evidence type="ECO:0000313" key="2">
    <source>
        <dbReference type="Proteomes" id="UP001177021"/>
    </source>
</evidence>
<dbReference type="EMBL" id="CASHSV030000109">
    <property type="protein sequence ID" value="CAJ2651057.1"/>
    <property type="molecule type" value="Genomic_DNA"/>
</dbReference>
<evidence type="ECO:0000313" key="1">
    <source>
        <dbReference type="EMBL" id="CAJ2651057.1"/>
    </source>
</evidence>
<comment type="caution">
    <text evidence="1">The sequence shown here is derived from an EMBL/GenBank/DDBJ whole genome shotgun (WGS) entry which is preliminary data.</text>
</comment>
<sequence>MASSSSQSRQESGLSEEDYDLIHGSESGWVDARTSCNHLSSLSAADLTHIPTPNTPCNTCQHPTENWLCLSCKEVLCGRFVNRHMLHHFRQTNHSVALSFSDLSVWCFSCDAYLDAQVIHQLRPVHQLAYILKFNQPPPLRPS</sequence>